<dbReference type="SUPFAM" id="SSF103473">
    <property type="entry name" value="MFS general substrate transporter"/>
    <property type="match status" value="1"/>
</dbReference>
<organism evidence="5 6">
    <name type="scientific">Candidatus Jettenia ecosi</name>
    <dbReference type="NCBI Taxonomy" id="2494326"/>
    <lineage>
        <taxon>Bacteria</taxon>
        <taxon>Pseudomonadati</taxon>
        <taxon>Planctomycetota</taxon>
        <taxon>Candidatus Brocadiia</taxon>
        <taxon>Candidatus Brocadiales</taxon>
        <taxon>Candidatus Brocadiaceae</taxon>
        <taxon>Candidatus Jettenia</taxon>
    </lineage>
</organism>
<dbReference type="Gene3D" id="1.20.1250.20">
    <property type="entry name" value="MFS general substrate transporter like domains"/>
    <property type="match status" value="1"/>
</dbReference>
<keyword evidence="3 4" id="KW-0472">Membrane</keyword>
<protein>
    <recommendedName>
        <fullName evidence="7">Major facilitator superfamily (MFS) profile domain-containing protein</fullName>
    </recommendedName>
</protein>
<evidence type="ECO:0008006" key="7">
    <source>
        <dbReference type="Google" id="ProtNLM"/>
    </source>
</evidence>
<name>A0A533QBH9_9BACT</name>
<dbReference type="GO" id="GO:0022857">
    <property type="term" value="F:transmembrane transporter activity"/>
    <property type="evidence" value="ECO:0007669"/>
    <property type="project" value="InterPro"/>
</dbReference>
<keyword evidence="2 4" id="KW-1133">Transmembrane helix</keyword>
<dbReference type="InterPro" id="IPR011701">
    <property type="entry name" value="MFS"/>
</dbReference>
<sequence>MSRAEISFAFSLASLSAILCAPFVGRFFDRFGACKIITYSMLIFSLCFISLYFLLPNLRHLYILYFILGAPAREQHQYHTQMEYLTGSK</sequence>
<dbReference type="Pfam" id="PF07690">
    <property type="entry name" value="MFS_1"/>
    <property type="match status" value="1"/>
</dbReference>
<evidence type="ECO:0000256" key="1">
    <source>
        <dbReference type="ARBA" id="ARBA00022692"/>
    </source>
</evidence>
<evidence type="ECO:0000256" key="4">
    <source>
        <dbReference type="SAM" id="Phobius"/>
    </source>
</evidence>
<gene>
    <name evidence="5" type="ORF">JETT_1731</name>
</gene>
<evidence type="ECO:0000256" key="3">
    <source>
        <dbReference type="ARBA" id="ARBA00023136"/>
    </source>
</evidence>
<evidence type="ECO:0000256" key="2">
    <source>
        <dbReference type="ARBA" id="ARBA00022989"/>
    </source>
</evidence>
<reference evidence="5 6" key="1">
    <citation type="submission" date="2019-04" db="EMBL/GenBank/DDBJ databases">
        <title>Genome of a novel bacterium Candidatus Jettenia ecosi reconstructed from metagenome of an anammox bioreactor.</title>
        <authorList>
            <person name="Mardanov A.V."/>
            <person name="Beletsky A.V."/>
            <person name="Ravin N.V."/>
            <person name="Botchkova E.A."/>
            <person name="Litti Y.V."/>
            <person name="Nozhevnikova A.N."/>
        </authorList>
    </citation>
    <scope>NUCLEOTIDE SEQUENCE [LARGE SCALE GENOMIC DNA]</scope>
    <source>
        <strain evidence="5">J2</strain>
    </source>
</reference>
<comment type="caution">
    <text evidence="5">The sequence shown here is derived from an EMBL/GenBank/DDBJ whole genome shotgun (WGS) entry which is preliminary data.</text>
</comment>
<accession>A0A533QBH9</accession>
<dbReference type="InterPro" id="IPR036259">
    <property type="entry name" value="MFS_trans_sf"/>
</dbReference>
<evidence type="ECO:0000313" key="6">
    <source>
        <dbReference type="Proteomes" id="UP000319783"/>
    </source>
</evidence>
<dbReference type="Proteomes" id="UP000319783">
    <property type="component" value="Unassembled WGS sequence"/>
</dbReference>
<keyword evidence="1 4" id="KW-0812">Transmembrane</keyword>
<evidence type="ECO:0000313" key="5">
    <source>
        <dbReference type="EMBL" id="TLD42022.1"/>
    </source>
</evidence>
<dbReference type="AlphaFoldDB" id="A0A533QBH9"/>
<proteinExistence type="predicted"/>
<dbReference type="EMBL" id="SULG01000030">
    <property type="protein sequence ID" value="TLD42022.1"/>
    <property type="molecule type" value="Genomic_DNA"/>
</dbReference>
<feature type="transmembrane region" description="Helical" evidence="4">
    <location>
        <begin position="36"/>
        <end position="55"/>
    </location>
</feature>